<comment type="similarity">
    <text evidence="1 4">Belongs to the bacterial ribosomal protein bL12 family.</text>
</comment>
<dbReference type="Gene3D" id="3.30.1390.10">
    <property type="match status" value="1"/>
</dbReference>
<dbReference type="GO" id="GO:0022625">
    <property type="term" value="C:cytosolic large ribosomal subunit"/>
    <property type="evidence" value="ECO:0007669"/>
    <property type="project" value="TreeGrafter"/>
</dbReference>
<dbReference type="InterPro" id="IPR013823">
    <property type="entry name" value="Ribosomal_bL12_C"/>
</dbReference>
<dbReference type="CDD" id="cd00387">
    <property type="entry name" value="Ribosomal_L7_L12"/>
    <property type="match status" value="1"/>
</dbReference>
<evidence type="ECO:0000313" key="7">
    <source>
        <dbReference type="EMBL" id="PIR38811.1"/>
    </source>
</evidence>
<dbReference type="FunFam" id="3.30.1390.10:FF:000001">
    <property type="entry name" value="50S ribosomal protein L7/L12"/>
    <property type="match status" value="1"/>
</dbReference>
<dbReference type="InterPro" id="IPR036235">
    <property type="entry name" value="Ribosomal_bL12_oligo_N_sf"/>
</dbReference>
<proteinExistence type="inferred from homology"/>
<keyword evidence="2 4" id="KW-0689">Ribosomal protein</keyword>
<feature type="domain" description="Large ribosomal subunit protein bL12 oligomerization" evidence="6">
    <location>
        <begin position="43"/>
        <end position="87"/>
    </location>
</feature>
<comment type="function">
    <text evidence="4">Forms part of the ribosomal stalk which helps the ribosome interact with GTP-bound translation factors. Is thus essential for accurate translation.</text>
</comment>
<dbReference type="Pfam" id="PF16320">
    <property type="entry name" value="Ribosomal_L12_N"/>
    <property type="match status" value="1"/>
</dbReference>
<dbReference type="HAMAP" id="MF_00368">
    <property type="entry name" value="Ribosomal_bL12"/>
    <property type="match status" value="1"/>
</dbReference>
<evidence type="ECO:0000256" key="4">
    <source>
        <dbReference type="HAMAP-Rule" id="MF_00368"/>
    </source>
</evidence>
<comment type="caution">
    <text evidence="7">The sequence shown here is derived from an EMBL/GenBank/DDBJ whole genome shotgun (WGS) entry which is preliminary data.</text>
</comment>
<dbReference type="PANTHER" id="PTHR45987:SF4">
    <property type="entry name" value="LARGE RIBOSOMAL SUBUNIT PROTEIN BL12M"/>
    <property type="match status" value="1"/>
</dbReference>
<protein>
    <recommendedName>
        <fullName evidence="4">Large ribosomal subunit protein bL12</fullName>
    </recommendedName>
</protein>
<dbReference type="GO" id="GO:0003729">
    <property type="term" value="F:mRNA binding"/>
    <property type="evidence" value="ECO:0007669"/>
    <property type="project" value="TreeGrafter"/>
</dbReference>
<keyword evidence="3 4" id="KW-0687">Ribonucleoprotein</keyword>
<dbReference type="GO" id="GO:0006412">
    <property type="term" value="P:translation"/>
    <property type="evidence" value="ECO:0007669"/>
    <property type="project" value="UniProtKB-UniRule"/>
</dbReference>
<evidence type="ECO:0000256" key="1">
    <source>
        <dbReference type="ARBA" id="ARBA00007197"/>
    </source>
</evidence>
<gene>
    <name evidence="4" type="primary">rplL</name>
    <name evidence="7" type="ORF">COV34_00630</name>
</gene>
<reference evidence="7 8" key="1">
    <citation type="submission" date="2017-09" db="EMBL/GenBank/DDBJ databases">
        <title>Depth-based differentiation of microbial function through sediment-hosted aquifers and enrichment of novel symbionts in the deep terrestrial subsurface.</title>
        <authorList>
            <person name="Probst A.J."/>
            <person name="Ladd B."/>
            <person name="Jarett J.K."/>
            <person name="Geller-Mcgrath D.E."/>
            <person name="Sieber C.M."/>
            <person name="Emerson J.B."/>
            <person name="Anantharaman K."/>
            <person name="Thomas B.C."/>
            <person name="Malmstrom R."/>
            <person name="Stieglmeier M."/>
            <person name="Klingl A."/>
            <person name="Woyke T."/>
            <person name="Ryan C.M."/>
            <person name="Banfield J.F."/>
        </authorList>
    </citation>
    <scope>NUCLEOTIDE SEQUENCE [LARGE SCALE GENOMIC DNA]</scope>
    <source>
        <strain evidence="7">CG10_big_fil_rev_8_21_14_0_10_42_12</strain>
    </source>
</reference>
<comment type="subunit">
    <text evidence="4">Homodimer. Part of the ribosomal stalk of the 50S ribosomal subunit. Forms a multimeric L10(L12)X complex, where L10 forms an elongated spine to which 2 to 4 L12 dimers bind in a sequential fashion. Binds GTP-bound translation factors.</text>
</comment>
<dbReference type="SUPFAM" id="SSF54736">
    <property type="entry name" value="ClpS-like"/>
    <property type="match status" value="1"/>
</dbReference>
<sequence>MADEVKNEGEAVVAPAEETKAETVAEALVEEEGEEVEVPAKFKKIVEEIEGMSVLDLHELVKVFEKKFGVSAAAVAVAGPAAGAGEAAEEKDSFNVELADAGAQKIAVIKAVKEVLGLGLKEAKDLVDAAPSILKEGMKKDEAEALKKSIEEAGGKVNLK</sequence>
<dbReference type="Proteomes" id="UP000231333">
    <property type="component" value="Unassembled WGS sequence"/>
</dbReference>
<dbReference type="InterPro" id="IPR008932">
    <property type="entry name" value="Ribosomal_bL12_oligo"/>
</dbReference>
<name>A0A2H0QX15_9BACT</name>
<evidence type="ECO:0000259" key="6">
    <source>
        <dbReference type="Pfam" id="PF16320"/>
    </source>
</evidence>
<dbReference type="EMBL" id="PCXL01000008">
    <property type="protein sequence ID" value="PIR38811.1"/>
    <property type="molecule type" value="Genomic_DNA"/>
</dbReference>
<evidence type="ECO:0000256" key="2">
    <source>
        <dbReference type="ARBA" id="ARBA00022980"/>
    </source>
</evidence>
<dbReference type="InterPro" id="IPR014719">
    <property type="entry name" value="Ribosomal_bL12_C/ClpS-like"/>
</dbReference>
<evidence type="ECO:0000313" key="8">
    <source>
        <dbReference type="Proteomes" id="UP000231333"/>
    </source>
</evidence>
<dbReference type="AlphaFoldDB" id="A0A2H0QX15"/>
<organism evidence="7 8">
    <name type="scientific">Candidatus Zambryskibacteria bacterium CG10_big_fil_rev_8_21_14_0_10_42_12</name>
    <dbReference type="NCBI Taxonomy" id="1975115"/>
    <lineage>
        <taxon>Bacteria</taxon>
        <taxon>Candidatus Zambryskiibacteriota</taxon>
    </lineage>
</organism>
<dbReference type="Gene3D" id="1.20.5.710">
    <property type="entry name" value="Single helix bin"/>
    <property type="match status" value="1"/>
</dbReference>
<dbReference type="SUPFAM" id="SSF48300">
    <property type="entry name" value="Ribosomal protein L7/12, oligomerisation (N-terminal) domain"/>
    <property type="match status" value="1"/>
</dbReference>
<feature type="domain" description="Large ribosomal subunit protein bL12 C-terminal" evidence="5">
    <location>
        <begin position="94"/>
        <end position="160"/>
    </location>
</feature>
<dbReference type="NCBIfam" id="TIGR00855">
    <property type="entry name" value="L12"/>
    <property type="match status" value="1"/>
</dbReference>
<evidence type="ECO:0000259" key="5">
    <source>
        <dbReference type="Pfam" id="PF00542"/>
    </source>
</evidence>
<accession>A0A2H0QX15</accession>
<dbReference type="PANTHER" id="PTHR45987">
    <property type="entry name" value="39S RIBOSOMAL PROTEIN L12"/>
    <property type="match status" value="1"/>
</dbReference>
<dbReference type="InterPro" id="IPR000206">
    <property type="entry name" value="Ribosomal_bL12"/>
</dbReference>
<dbReference type="Pfam" id="PF00542">
    <property type="entry name" value="Ribosomal_L12"/>
    <property type="match status" value="1"/>
</dbReference>
<dbReference type="GO" id="GO:0003735">
    <property type="term" value="F:structural constituent of ribosome"/>
    <property type="evidence" value="ECO:0007669"/>
    <property type="project" value="InterPro"/>
</dbReference>
<evidence type="ECO:0000256" key="3">
    <source>
        <dbReference type="ARBA" id="ARBA00023274"/>
    </source>
</evidence>